<name>A0AAV7PGV8_PLEWA</name>
<comment type="caution">
    <text evidence="2">The sequence shown here is derived from an EMBL/GenBank/DDBJ whole genome shotgun (WGS) entry which is preliminary data.</text>
</comment>
<gene>
    <name evidence="2" type="ORF">NDU88_004821</name>
</gene>
<proteinExistence type="predicted"/>
<protein>
    <submittedName>
        <fullName evidence="2">Uncharacterized protein</fullName>
    </submittedName>
</protein>
<accession>A0AAV7PGV8</accession>
<dbReference type="AlphaFoldDB" id="A0AAV7PGV8"/>
<evidence type="ECO:0000313" key="3">
    <source>
        <dbReference type="Proteomes" id="UP001066276"/>
    </source>
</evidence>
<sequence>MVRVRTRYVLHILKRGRGGQREEKWVLVRRVLDWTIHQSRSLPFIPRGPSLRHPPAPANRVQTGEGDEKQQVRAGGRVGAAEVSLLGLKEGCLRSAPLLADPDQDPARCPVRRPTA</sequence>
<reference evidence="2" key="1">
    <citation type="journal article" date="2022" name="bioRxiv">
        <title>Sequencing and chromosome-scale assembly of the giantPleurodeles waltlgenome.</title>
        <authorList>
            <person name="Brown T."/>
            <person name="Elewa A."/>
            <person name="Iarovenko S."/>
            <person name="Subramanian E."/>
            <person name="Araus A.J."/>
            <person name="Petzold A."/>
            <person name="Susuki M."/>
            <person name="Suzuki K.-i.T."/>
            <person name="Hayashi T."/>
            <person name="Toyoda A."/>
            <person name="Oliveira C."/>
            <person name="Osipova E."/>
            <person name="Leigh N.D."/>
            <person name="Simon A."/>
            <person name="Yun M.H."/>
        </authorList>
    </citation>
    <scope>NUCLEOTIDE SEQUENCE</scope>
    <source>
        <strain evidence="2">20211129_DDA</strain>
        <tissue evidence="2">Liver</tissue>
    </source>
</reference>
<evidence type="ECO:0000313" key="2">
    <source>
        <dbReference type="EMBL" id="KAJ1126414.1"/>
    </source>
</evidence>
<keyword evidence="3" id="KW-1185">Reference proteome</keyword>
<organism evidence="2 3">
    <name type="scientific">Pleurodeles waltl</name>
    <name type="common">Iberian ribbed newt</name>
    <dbReference type="NCBI Taxonomy" id="8319"/>
    <lineage>
        <taxon>Eukaryota</taxon>
        <taxon>Metazoa</taxon>
        <taxon>Chordata</taxon>
        <taxon>Craniata</taxon>
        <taxon>Vertebrata</taxon>
        <taxon>Euteleostomi</taxon>
        <taxon>Amphibia</taxon>
        <taxon>Batrachia</taxon>
        <taxon>Caudata</taxon>
        <taxon>Salamandroidea</taxon>
        <taxon>Salamandridae</taxon>
        <taxon>Pleurodelinae</taxon>
        <taxon>Pleurodeles</taxon>
    </lineage>
</organism>
<feature type="region of interest" description="Disordered" evidence="1">
    <location>
        <begin position="42"/>
        <end position="76"/>
    </location>
</feature>
<dbReference type="Proteomes" id="UP001066276">
    <property type="component" value="Chromosome 7"/>
</dbReference>
<dbReference type="EMBL" id="JANPWB010000011">
    <property type="protein sequence ID" value="KAJ1126414.1"/>
    <property type="molecule type" value="Genomic_DNA"/>
</dbReference>
<feature type="region of interest" description="Disordered" evidence="1">
    <location>
        <begin position="97"/>
        <end position="116"/>
    </location>
</feature>
<evidence type="ECO:0000256" key="1">
    <source>
        <dbReference type="SAM" id="MobiDB-lite"/>
    </source>
</evidence>